<dbReference type="EMBL" id="JACTNZ010000010">
    <property type="protein sequence ID" value="KAG5529977.1"/>
    <property type="molecule type" value="Genomic_DNA"/>
</dbReference>
<keyword evidence="2" id="KW-1185">Reference proteome</keyword>
<proteinExistence type="predicted"/>
<protein>
    <submittedName>
        <fullName evidence="1">Uncharacterized protein</fullName>
    </submittedName>
</protein>
<evidence type="ECO:0000313" key="2">
    <source>
        <dbReference type="Proteomes" id="UP000823749"/>
    </source>
</evidence>
<name>A0AAV6IMU3_9ERIC</name>
<dbReference type="AlphaFoldDB" id="A0AAV6IMU3"/>
<evidence type="ECO:0000313" key="1">
    <source>
        <dbReference type="EMBL" id="KAG5529977.1"/>
    </source>
</evidence>
<organism evidence="1 2">
    <name type="scientific">Rhododendron griersonianum</name>
    <dbReference type="NCBI Taxonomy" id="479676"/>
    <lineage>
        <taxon>Eukaryota</taxon>
        <taxon>Viridiplantae</taxon>
        <taxon>Streptophyta</taxon>
        <taxon>Embryophyta</taxon>
        <taxon>Tracheophyta</taxon>
        <taxon>Spermatophyta</taxon>
        <taxon>Magnoliopsida</taxon>
        <taxon>eudicotyledons</taxon>
        <taxon>Gunneridae</taxon>
        <taxon>Pentapetalae</taxon>
        <taxon>asterids</taxon>
        <taxon>Ericales</taxon>
        <taxon>Ericaceae</taxon>
        <taxon>Ericoideae</taxon>
        <taxon>Rhodoreae</taxon>
        <taxon>Rhododendron</taxon>
    </lineage>
</organism>
<dbReference type="Proteomes" id="UP000823749">
    <property type="component" value="Chromosome 10"/>
</dbReference>
<gene>
    <name evidence="1" type="ORF">RHGRI_030370</name>
</gene>
<reference evidence="1" key="1">
    <citation type="submission" date="2020-08" db="EMBL/GenBank/DDBJ databases">
        <title>Plant Genome Project.</title>
        <authorList>
            <person name="Zhang R.-G."/>
        </authorList>
    </citation>
    <scope>NUCLEOTIDE SEQUENCE</scope>
    <source>
        <strain evidence="1">WSP0</strain>
        <tissue evidence="1">Leaf</tissue>
    </source>
</reference>
<comment type="caution">
    <text evidence="1">The sequence shown here is derived from an EMBL/GenBank/DDBJ whole genome shotgun (WGS) entry which is preliminary data.</text>
</comment>
<sequence>MDGLHPFCEPRCKVVPMSLFRNRVPMFLEHWAEIQGSTVLAQVIWKTTLTLTHENRAFEVPVYTVATSTYPRSKPLMKRN</sequence>
<accession>A0AAV6IMU3</accession>